<reference evidence="2" key="1">
    <citation type="submission" date="2025-08" db="UniProtKB">
        <authorList>
            <consortium name="RefSeq"/>
        </authorList>
    </citation>
    <scope>IDENTIFICATION</scope>
    <source>
        <tissue evidence="2">Silk gland</tissue>
    </source>
</reference>
<evidence type="ECO:0000313" key="1">
    <source>
        <dbReference type="Proteomes" id="UP000504629"/>
    </source>
</evidence>
<dbReference type="KEGG" id="bman:114247612"/>
<proteinExistence type="predicted"/>
<gene>
    <name evidence="2" type="primary">LOC114247612</name>
</gene>
<accession>A0A6J2K805</accession>
<dbReference type="RefSeq" id="XP_028036414.1">
    <property type="nucleotide sequence ID" value="XM_028180613.1"/>
</dbReference>
<dbReference type="GeneID" id="114247612"/>
<name>A0A6J2K805_BOMMA</name>
<organism evidence="1 2">
    <name type="scientific">Bombyx mandarina</name>
    <name type="common">Wild silk moth</name>
    <name type="synonym">Wild silkworm</name>
    <dbReference type="NCBI Taxonomy" id="7092"/>
    <lineage>
        <taxon>Eukaryota</taxon>
        <taxon>Metazoa</taxon>
        <taxon>Ecdysozoa</taxon>
        <taxon>Arthropoda</taxon>
        <taxon>Hexapoda</taxon>
        <taxon>Insecta</taxon>
        <taxon>Pterygota</taxon>
        <taxon>Neoptera</taxon>
        <taxon>Endopterygota</taxon>
        <taxon>Lepidoptera</taxon>
        <taxon>Glossata</taxon>
        <taxon>Ditrysia</taxon>
        <taxon>Bombycoidea</taxon>
        <taxon>Bombycidae</taxon>
        <taxon>Bombycinae</taxon>
        <taxon>Bombyx</taxon>
    </lineage>
</organism>
<dbReference type="Proteomes" id="UP000504629">
    <property type="component" value="Unplaced"/>
</dbReference>
<protein>
    <submittedName>
        <fullName evidence="2">Uncharacterized protein LOC114247612</fullName>
    </submittedName>
</protein>
<keyword evidence="1" id="KW-1185">Reference proteome</keyword>
<sequence length="93" mass="10647">MIVILLIVLVLGWFSVFRYRRRNMYKLAAAIPDVDKHIPLLGIAHKFTGNTEEIMSVLQRYSYNSMKHNGLAKGWLGHILYFGKLNACSPLLV</sequence>
<evidence type="ECO:0000313" key="2">
    <source>
        <dbReference type="RefSeq" id="XP_028036414.1"/>
    </source>
</evidence>
<dbReference type="OrthoDB" id="1470350at2759"/>
<dbReference type="AlphaFoldDB" id="A0A6J2K805"/>